<keyword evidence="5" id="KW-0238">DNA-binding</keyword>
<dbReference type="GO" id="GO:0003677">
    <property type="term" value="F:DNA binding"/>
    <property type="evidence" value="ECO:0007669"/>
    <property type="project" value="UniProtKB-KW"/>
</dbReference>
<dbReference type="SUPFAM" id="SSF46785">
    <property type="entry name" value="Winged helix' DNA-binding domain"/>
    <property type="match status" value="1"/>
</dbReference>
<dbReference type="SUPFAM" id="SSF50916">
    <property type="entry name" value="Rap30/74 interaction domains"/>
    <property type="match status" value="1"/>
</dbReference>
<reference evidence="14" key="2">
    <citation type="submission" date="2015-01" db="EMBL/GenBank/DDBJ databases">
        <title>Evolutionary Origins and Diversification of the Mycorrhizal Mutualists.</title>
        <authorList>
            <consortium name="DOE Joint Genome Institute"/>
            <consortium name="Mycorrhizal Genomics Consortium"/>
            <person name="Kohler A."/>
            <person name="Kuo A."/>
            <person name="Nagy L.G."/>
            <person name="Floudas D."/>
            <person name="Copeland A."/>
            <person name="Barry K.W."/>
            <person name="Cichocki N."/>
            <person name="Veneault-Fourrey C."/>
            <person name="LaButti K."/>
            <person name="Lindquist E.A."/>
            <person name="Lipzen A."/>
            <person name="Lundell T."/>
            <person name="Morin E."/>
            <person name="Murat C."/>
            <person name="Riley R."/>
            <person name="Ohm R."/>
            <person name="Sun H."/>
            <person name="Tunlid A."/>
            <person name="Henrissat B."/>
            <person name="Grigoriev I.V."/>
            <person name="Hibbett D.S."/>
            <person name="Martin F."/>
        </authorList>
    </citation>
    <scope>NUCLEOTIDE SEQUENCE [LARGE SCALE GENOMIC DNA]</scope>
    <source>
        <strain evidence="14">h7</strain>
    </source>
</reference>
<dbReference type="PANTHER" id="PTHR10445:SF0">
    <property type="entry name" value="GENERAL TRANSCRIPTION FACTOR IIF SUBUNIT 2"/>
    <property type="match status" value="1"/>
</dbReference>
<keyword evidence="7" id="KW-0539">Nucleus</keyword>
<gene>
    <name evidence="13" type="ORF">M413DRAFT_19270</name>
</gene>
<accession>A0A0C3BVY4</accession>
<dbReference type="InterPro" id="IPR040450">
    <property type="entry name" value="TFIIF_beta_HTH"/>
</dbReference>
<feature type="domain" description="TFIIF beta subunit N-terminal" evidence="12">
    <location>
        <begin position="37"/>
        <end position="181"/>
    </location>
</feature>
<dbReference type="PANTHER" id="PTHR10445">
    <property type="entry name" value="GENERAL TRANSCRIPTION FACTOR IIF SUBUNIT 2"/>
    <property type="match status" value="1"/>
</dbReference>
<dbReference type="FunFam" id="1.10.10.10:FF:000035">
    <property type="entry name" value="General transcription factor IIF subunit 2"/>
    <property type="match status" value="1"/>
</dbReference>
<feature type="region of interest" description="Disordered" evidence="10">
    <location>
        <begin position="1"/>
        <end position="32"/>
    </location>
</feature>
<evidence type="ECO:0000256" key="7">
    <source>
        <dbReference type="ARBA" id="ARBA00023242"/>
    </source>
</evidence>
<evidence type="ECO:0000256" key="1">
    <source>
        <dbReference type="ARBA" id="ARBA00004123"/>
    </source>
</evidence>
<dbReference type="Gene3D" id="1.10.10.10">
    <property type="entry name" value="Winged helix-like DNA-binding domain superfamily/Winged helix DNA-binding domain"/>
    <property type="match status" value="1"/>
</dbReference>
<evidence type="ECO:0000259" key="12">
    <source>
        <dbReference type="Pfam" id="PF17683"/>
    </source>
</evidence>
<dbReference type="GO" id="GO:0005674">
    <property type="term" value="C:transcription factor TFIIF complex"/>
    <property type="evidence" value="ECO:0007669"/>
    <property type="project" value="InterPro"/>
</dbReference>
<evidence type="ECO:0000259" key="11">
    <source>
        <dbReference type="Pfam" id="PF02270"/>
    </source>
</evidence>
<evidence type="ECO:0000313" key="14">
    <source>
        <dbReference type="Proteomes" id="UP000053424"/>
    </source>
</evidence>
<dbReference type="GO" id="GO:0006367">
    <property type="term" value="P:transcription initiation at RNA polymerase II promoter"/>
    <property type="evidence" value="ECO:0007669"/>
    <property type="project" value="InterPro"/>
</dbReference>
<dbReference type="Proteomes" id="UP000053424">
    <property type="component" value="Unassembled WGS sequence"/>
</dbReference>
<feature type="compositionally biased region" description="Acidic residues" evidence="10">
    <location>
        <begin position="339"/>
        <end position="355"/>
    </location>
</feature>
<proteinExistence type="inferred from homology"/>
<reference evidence="13 14" key="1">
    <citation type="submission" date="2014-04" db="EMBL/GenBank/DDBJ databases">
        <authorList>
            <consortium name="DOE Joint Genome Institute"/>
            <person name="Kuo A."/>
            <person name="Gay G."/>
            <person name="Dore J."/>
            <person name="Kohler A."/>
            <person name="Nagy L.G."/>
            <person name="Floudas D."/>
            <person name="Copeland A."/>
            <person name="Barry K.W."/>
            <person name="Cichocki N."/>
            <person name="Veneault-Fourrey C."/>
            <person name="LaButti K."/>
            <person name="Lindquist E.A."/>
            <person name="Lipzen A."/>
            <person name="Lundell T."/>
            <person name="Morin E."/>
            <person name="Murat C."/>
            <person name="Sun H."/>
            <person name="Tunlid A."/>
            <person name="Henrissat B."/>
            <person name="Grigoriev I.V."/>
            <person name="Hibbett D.S."/>
            <person name="Martin F."/>
            <person name="Nordberg H.P."/>
            <person name="Cantor M.N."/>
            <person name="Hua S.X."/>
        </authorList>
    </citation>
    <scope>NUCLEOTIDE SEQUENCE [LARGE SCALE GENOMIC DNA]</scope>
    <source>
        <strain evidence="14">h7</strain>
    </source>
</reference>
<name>A0A0C3BVY4_HEBCY</name>
<dbReference type="OrthoDB" id="449280at2759"/>
<dbReference type="EMBL" id="KN831782">
    <property type="protein sequence ID" value="KIM40775.1"/>
    <property type="molecule type" value="Genomic_DNA"/>
</dbReference>
<dbReference type="Pfam" id="PF17683">
    <property type="entry name" value="TFIIF_beta_N"/>
    <property type="match status" value="1"/>
</dbReference>
<sequence length="355" mass="40260">MDGIVEDEKQPFDAENAQDEDAQPDPDEHLMLDQGNGRVWLVKIPKFLMERWSAVTAEDVHLATVRVYNPPPDKPNEKTRIILFLPPNRDPMDKNGTPPPQQVNRPVFDTTTSYVATGPEPDCYELDMVNESVENQIVVAERPKDPSLSVSMSAAAATPNTRARTTILTGRIKHECNLRPAFSANYRKQMKERHRKYNTPKRQIKRIETANLPGGMGAVNRLSSGVGLGAGNAFGDLVKTKPKQAKGTFERMARIPRNQLLDELFALFRQQPRWSIRPLREKTQQPEVYLKEVLSEVAFLHKSGEYNGLWELQEAYRDSGIKAENVPGPSASHDFKMEEDYDEEEDEDDDMEEVS</sequence>
<evidence type="ECO:0000256" key="9">
    <source>
        <dbReference type="ARBA" id="ARBA00081863"/>
    </source>
</evidence>
<feature type="domain" description="TFIIF beta subunit HTH" evidence="11">
    <location>
        <begin position="253"/>
        <end position="317"/>
    </location>
</feature>
<comment type="similarity">
    <text evidence="2">Belongs to the TFIIF beta subunit family.</text>
</comment>
<evidence type="ECO:0000256" key="4">
    <source>
        <dbReference type="ARBA" id="ARBA00023015"/>
    </source>
</evidence>
<evidence type="ECO:0000256" key="5">
    <source>
        <dbReference type="ARBA" id="ARBA00023125"/>
    </source>
</evidence>
<feature type="compositionally biased region" description="Basic and acidic residues" evidence="10">
    <location>
        <begin position="1"/>
        <end position="12"/>
    </location>
</feature>
<dbReference type="InterPro" id="IPR040504">
    <property type="entry name" value="TFIIF_beta_N"/>
</dbReference>
<evidence type="ECO:0000313" key="13">
    <source>
        <dbReference type="EMBL" id="KIM40775.1"/>
    </source>
</evidence>
<feature type="region of interest" description="Disordered" evidence="10">
    <location>
        <begin position="87"/>
        <end position="106"/>
    </location>
</feature>
<keyword evidence="6" id="KW-0804">Transcription</keyword>
<evidence type="ECO:0000256" key="8">
    <source>
        <dbReference type="ARBA" id="ARBA00081473"/>
    </source>
</evidence>
<keyword evidence="14" id="KW-1185">Reference proteome</keyword>
<dbReference type="InterPro" id="IPR036388">
    <property type="entry name" value="WH-like_DNA-bd_sf"/>
</dbReference>
<feature type="region of interest" description="Disordered" evidence="10">
    <location>
        <begin position="321"/>
        <end position="355"/>
    </location>
</feature>
<protein>
    <recommendedName>
        <fullName evidence="3">Transcription initiation factor IIF subunit beta</fullName>
    </recommendedName>
    <alternativeName>
        <fullName evidence="9">TFIIF medium subunit</fullName>
    </alternativeName>
    <alternativeName>
        <fullName evidence="8">TFIIF-beta</fullName>
    </alternativeName>
</protein>
<evidence type="ECO:0000256" key="6">
    <source>
        <dbReference type="ARBA" id="ARBA00023163"/>
    </source>
</evidence>
<dbReference type="CDD" id="cd07980">
    <property type="entry name" value="TFIIF_beta"/>
    <property type="match status" value="1"/>
</dbReference>
<evidence type="ECO:0000256" key="10">
    <source>
        <dbReference type="SAM" id="MobiDB-lite"/>
    </source>
</evidence>
<dbReference type="InterPro" id="IPR011039">
    <property type="entry name" value="TFIIF_interaction"/>
</dbReference>
<dbReference type="HOGENOM" id="CLU_047858_2_0_1"/>
<dbReference type="InterPro" id="IPR036390">
    <property type="entry name" value="WH_DNA-bd_sf"/>
</dbReference>
<feature type="compositionally biased region" description="Acidic residues" evidence="10">
    <location>
        <begin position="16"/>
        <end position="25"/>
    </location>
</feature>
<evidence type="ECO:0000256" key="2">
    <source>
        <dbReference type="ARBA" id="ARBA00009543"/>
    </source>
</evidence>
<organism evidence="13 14">
    <name type="scientific">Hebeloma cylindrosporum</name>
    <dbReference type="NCBI Taxonomy" id="76867"/>
    <lineage>
        <taxon>Eukaryota</taxon>
        <taxon>Fungi</taxon>
        <taxon>Dikarya</taxon>
        <taxon>Basidiomycota</taxon>
        <taxon>Agaricomycotina</taxon>
        <taxon>Agaricomycetes</taxon>
        <taxon>Agaricomycetidae</taxon>
        <taxon>Agaricales</taxon>
        <taxon>Agaricineae</taxon>
        <taxon>Hymenogastraceae</taxon>
        <taxon>Hebeloma</taxon>
    </lineage>
</organism>
<comment type="subcellular location">
    <subcellularLocation>
        <location evidence="1">Nucleus</location>
    </subcellularLocation>
</comment>
<dbReference type="Pfam" id="PF02270">
    <property type="entry name" value="TFIIF_beta"/>
    <property type="match status" value="1"/>
</dbReference>
<dbReference type="AlphaFoldDB" id="A0A0C3BVY4"/>
<evidence type="ECO:0000256" key="3">
    <source>
        <dbReference type="ARBA" id="ARBA00021453"/>
    </source>
</evidence>
<keyword evidence="4" id="KW-0805">Transcription regulation</keyword>
<dbReference type="InterPro" id="IPR003196">
    <property type="entry name" value="TFIIF_beta"/>
</dbReference>
<dbReference type="STRING" id="686832.A0A0C3BVY4"/>